<evidence type="ECO:0000313" key="4">
    <source>
        <dbReference type="Proteomes" id="UP000011668"/>
    </source>
</evidence>
<protein>
    <submittedName>
        <fullName evidence="3">Glucan synthesis regulatory protein</fullName>
    </submittedName>
</protein>
<dbReference type="GO" id="GO:0070880">
    <property type="term" value="P:fungal-type cell wall beta-glucan biosynthetic process"/>
    <property type="evidence" value="ECO:0007669"/>
    <property type="project" value="TreeGrafter"/>
</dbReference>
<feature type="domain" description="Knr4/Smi1-like" evidence="2">
    <location>
        <begin position="126"/>
        <end position="279"/>
    </location>
</feature>
<comment type="caution">
    <text evidence="3">The sequence shown here is derived from an EMBL/GenBank/DDBJ whole genome shotgun (WGS) entry which is preliminary data.</text>
</comment>
<name>L8X730_THACA</name>
<accession>L8X730</accession>
<dbReference type="PANTHER" id="PTHR47432:SF1">
    <property type="entry name" value="CELL WALL ASSEMBLY REGULATOR SMI1"/>
    <property type="match status" value="1"/>
</dbReference>
<dbReference type="GO" id="GO:0043332">
    <property type="term" value="C:mating projection tip"/>
    <property type="evidence" value="ECO:0007669"/>
    <property type="project" value="TreeGrafter"/>
</dbReference>
<organism evidence="3 4">
    <name type="scientific">Thanatephorus cucumeris (strain AG1-IA)</name>
    <name type="common">Rice sheath blight fungus</name>
    <name type="synonym">Rhizoctonia solani</name>
    <dbReference type="NCBI Taxonomy" id="983506"/>
    <lineage>
        <taxon>Eukaryota</taxon>
        <taxon>Fungi</taxon>
        <taxon>Dikarya</taxon>
        <taxon>Basidiomycota</taxon>
        <taxon>Agaricomycotina</taxon>
        <taxon>Agaricomycetes</taxon>
        <taxon>Cantharellales</taxon>
        <taxon>Ceratobasidiaceae</taxon>
        <taxon>Rhizoctonia</taxon>
        <taxon>Rhizoctonia solani AG-1</taxon>
    </lineage>
</organism>
<keyword evidence="4" id="KW-1185">Reference proteome</keyword>
<dbReference type="EMBL" id="AFRT01000268">
    <property type="protein sequence ID" value="ELU44833.1"/>
    <property type="molecule type" value="Genomic_DNA"/>
</dbReference>
<feature type="compositionally biased region" description="Basic and acidic residues" evidence="1">
    <location>
        <begin position="475"/>
        <end position="485"/>
    </location>
</feature>
<dbReference type="PANTHER" id="PTHR47432">
    <property type="entry name" value="CELL WALL ASSEMBLY REGULATOR SMI1"/>
    <property type="match status" value="1"/>
</dbReference>
<sequence>MSFLSSISSFFGAQSSSSTGNRSTRTRTLTSTHDAFSLPTHSPNTSQRERMDSPGPQFSYPPASAYSPSTSGFDYMPQSTRDNFRRSTLSSPGLSPSQTSLQNTWGRIRKFMAREYPELGDSLNYGLAPAIIDQVEAELGMTLPPAVRESYLLCDGQEAESGTACAEGLFFGLTLLPLEEALDEWRFWREVDEDPTTGANPQLLQVMASIPTGWIRKAYSCRGWLPLVTDKAGNYLGVDLAPAEQGTYGQVIVFGRDFDTKVVMFRGEGEDGWATWLQNFIEELEAGEGFEVGATDSASEGSDDVGYESYFYDGSGRSKGVGGTRDGAAGMKLTGEYKGWNVLEAFADKSYRRWRERNMAPDLDVLQNPVITSHNVSLVGPGVGTGSGVEVPIPIMGGPSVPNTPTKSRLAPMPPIARNPDPPSMGKLDQPIPPTIQVTRASMAQPLLLPTQSDIVPDTSERDDLESGTNAREVVPLREMSREDSLDSVTSAKTAIGVTIPNGSSSSSQMATPTAKTPAGGVFSEEPKPTANLMDAQPEIAPVPALVPVPPPSEDEVAELTEGDAPETTIRLVGAKTESDPIRAGTSHPLLSQSDFPSEHTTWGHYSMQTRSSHAKLLKWSLSSINQLPVEILTIIFRFTINTAYHPWIAYPSAILVLKLSSICSRWRSIMIRHASFWSYIPVGTNERAGNLTKLFLERSRETLIDIAAFAEGNDPWMSIAELGPYCHKIRSLSIYPRTKLQLSSIINCVLETQVPPLLIHFSLKSPYLYFLDAISPSAEQRFAELCSQLQTLTLLGCAITSGFSSLDMGRLEKLELDFCYMVRENRNHVFTLATRHNLRVLDIRRFHNSGLRHWKKFYPEIAHSGKVIRLDKRYYYTGPDLQDLVPYGWNTIDFHLRSGAIGFGTFTGMDPSSITLLTVYNDYQERIENMRPMLEILINLHTLTLFNSQLAESDICPLIRPESSDTFPRLNTLRLISCTLSRTDMLKALIESHPIQRLYLCDVQLDWGDGTGEYAYRPAGHSPFYEWLWQYVPELYISDL</sequence>
<dbReference type="AlphaFoldDB" id="L8X730"/>
<dbReference type="Gene3D" id="1.20.1280.50">
    <property type="match status" value="1"/>
</dbReference>
<dbReference type="SUPFAM" id="SSF160631">
    <property type="entry name" value="SMI1/KNR4-like"/>
    <property type="match status" value="1"/>
</dbReference>
<dbReference type="InterPro" id="IPR018958">
    <property type="entry name" value="Knr4/Smi1-like_dom"/>
</dbReference>
<feature type="region of interest" description="Disordered" evidence="1">
    <location>
        <begin position="11"/>
        <end position="100"/>
    </location>
</feature>
<evidence type="ECO:0000313" key="3">
    <source>
        <dbReference type="EMBL" id="ELU44833.1"/>
    </source>
</evidence>
<dbReference type="Proteomes" id="UP000011668">
    <property type="component" value="Unassembled WGS sequence"/>
</dbReference>
<dbReference type="SMART" id="SM00860">
    <property type="entry name" value="SMI1_KNR4"/>
    <property type="match status" value="1"/>
</dbReference>
<dbReference type="HOGENOM" id="CLU_292592_0_0_1"/>
<dbReference type="InterPro" id="IPR051873">
    <property type="entry name" value="KNR4/SMI1_regulator"/>
</dbReference>
<proteinExistence type="predicted"/>
<dbReference type="SUPFAM" id="SSF52047">
    <property type="entry name" value="RNI-like"/>
    <property type="match status" value="1"/>
</dbReference>
<feature type="region of interest" description="Disordered" evidence="1">
    <location>
        <begin position="454"/>
        <end position="521"/>
    </location>
</feature>
<feature type="compositionally biased region" description="Polar residues" evidence="1">
    <location>
        <begin position="501"/>
        <end position="515"/>
    </location>
</feature>
<dbReference type="InterPro" id="IPR037883">
    <property type="entry name" value="Knr4/Smi1-like_sf"/>
</dbReference>
<dbReference type="OrthoDB" id="2305498at2759"/>
<gene>
    <name evidence="3" type="ORF">AG1IA_01142</name>
</gene>
<feature type="compositionally biased region" description="Low complexity" evidence="1">
    <location>
        <begin position="11"/>
        <end position="32"/>
    </location>
</feature>
<evidence type="ECO:0000256" key="1">
    <source>
        <dbReference type="SAM" id="MobiDB-lite"/>
    </source>
</evidence>
<dbReference type="Gene3D" id="3.80.10.10">
    <property type="entry name" value="Ribonuclease Inhibitor"/>
    <property type="match status" value="1"/>
</dbReference>
<dbReference type="STRING" id="983506.L8X730"/>
<feature type="compositionally biased region" description="Polar residues" evidence="1">
    <location>
        <begin position="77"/>
        <end position="100"/>
    </location>
</feature>
<feature type="compositionally biased region" description="Low complexity" evidence="1">
    <location>
        <begin position="60"/>
        <end position="69"/>
    </location>
</feature>
<dbReference type="InterPro" id="IPR032675">
    <property type="entry name" value="LRR_dom_sf"/>
</dbReference>
<evidence type="ECO:0000259" key="2">
    <source>
        <dbReference type="SMART" id="SM00860"/>
    </source>
</evidence>
<reference evidence="3 4" key="1">
    <citation type="journal article" date="2013" name="Nat. Commun.">
        <title>The evolution and pathogenic mechanisms of the rice sheath blight pathogen.</title>
        <authorList>
            <person name="Zheng A."/>
            <person name="Lin R."/>
            <person name="Xu L."/>
            <person name="Qin P."/>
            <person name="Tang C."/>
            <person name="Ai P."/>
            <person name="Zhang D."/>
            <person name="Liu Y."/>
            <person name="Sun Z."/>
            <person name="Feng H."/>
            <person name="Wang Y."/>
            <person name="Chen Y."/>
            <person name="Liang X."/>
            <person name="Fu R."/>
            <person name="Li Q."/>
            <person name="Zhang J."/>
            <person name="Yu X."/>
            <person name="Xie Z."/>
            <person name="Ding L."/>
            <person name="Guan P."/>
            <person name="Tang J."/>
            <person name="Liang Y."/>
            <person name="Wang S."/>
            <person name="Deng Q."/>
            <person name="Li S."/>
            <person name="Zhu J."/>
            <person name="Wang L."/>
            <person name="Liu H."/>
            <person name="Li P."/>
        </authorList>
    </citation>
    <scope>NUCLEOTIDE SEQUENCE [LARGE SCALE GENOMIC DNA]</scope>
    <source>
        <strain evidence="4">AG-1 IA</strain>
    </source>
</reference>
<dbReference type="Pfam" id="PF09346">
    <property type="entry name" value="SMI1_KNR4"/>
    <property type="match status" value="1"/>
</dbReference>